<evidence type="ECO:0000259" key="10">
    <source>
        <dbReference type="Pfam" id="PF04290"/>
    </source>
</evidence>
<dbReference type="InterPro" id="IPR055348">
    <property type="entry name" value="DctQ"/>
</dbReference>
<dbReference type="Proteomes" id="UP000658131">
    <property type="component" value="Unassembled WGS sequence"/>
</dbReference>
<feature type="transmembrane region" description="Helical" evidence="9">
    <location>
        <begin position="48"/>
        <end position="65"/>
    </location>
</feature>
<feature type="domain" description="Tripartite ATP-independent periplasmic transporters DctQ component" evidence="10">
    <location>
        <begin position="24"/>
        <end position="152"/>
    </location>
</feature>
<evidence type="ECO:0000256" key="6">
    <source>
        <dbReference type="ARBA" id="ARBA00022989"/>
    </source>
</evidence>
<feature type="transmembrane region" description="Helical" evidence="9">
    <location>
        <begin position="127"/>
        <end position="145"/>
    </location>
</feature>
<keyword evidence="3" id="KW-1003">Cell membrane</keyword>
<sequence length="158" mass="18271">MLKRISNVFYRTLYHLSAVGFGALVALLFIQIVTRNLLKFTSSSIDEFTKFLFVWVMYLEISLAVRNERHIRVDFLIDKIKGKTRHALDIINCLLTIVFFVVLFIFGAQYGMSTVRMISPILKWSMGAMYLCIPVGCFFSILFSVEKLIKLILNREDA</sequence>
<accession>A0ABR7NL38</accession>
<evidence type="ECO:0000256" key="1">
    <source>
        <dbReference type="ARBA" id="ARBA00004429"/>
    </source>
</evidence>
<dbReference type="Pfam" id="PF04290">
    <property type="entry name" value="DctQ"/>
    <property type="match status" value="1"/>
</dbReference>
<evidence type="ECO:0000313" key="12">
    <source>
        <dbReference type="Proteomes" id="UP000658131"/>
    </source>
</evidence>
<evidence type="ECO:0000256" key="2">
    <source>
        <dbReference type="ARBA" id="ARBA00022448"/>
    </source>
</evidence>
<dbReference type="PANTHER" id="PTHR35011">
    <property type="entry name" value="2,3-DIKETO-L-GULONATE TRAP TRANSPORTER SMALL PERMEASE PROTEIN YIAM"/>
    <property type="match status" value="1"/>
</dbReference>
<evidence type="ECO:0000256" key="9">
    <source>
        <dbReference type="SAM" id="Phobius"/>
    </source>
</evidence>
<evidence type="ECO:0000256" key="5">
    <source>
        <dbReference type="ARBA" id="ARBA00022692"/>
    </source>
</evidence>
<gene>
    <name evidence="11" type="ORF">H8717_08070</name>
</gene>
<comment type="caution">
    <text evidence="11">The sequence shown here is derived from an EMBL/GenBank/DDBJ whole genome shotgun (WGS) entry which is preliminary data.</text>
</comment>
<keyword evidence="12" id="KW-1185">Reference proteome</keyword>
<keyword evidence="2" id="KW-0813">Transport</keyword>
<evidence type="ECO:0000256" key="8">
    <source>
        <dbReference type="ARBA" id="ARBA00038436"/>
    </source>
</evidence>
<keyword evidence="5 9" id="KW-0812">Transmembrane</keyword>
<keyword evidence="4" id="KW-0997">Cell inner membrane</keyword>
<comment type="similarity">
    <text evidence="8">Belongs to the TRAP transporter small permease family.</text>
</comment>
<protein>
    <submittedName>
        <fullName evidence="11">TRAP transporter small permease</fullName>
    </submittedName>
</protein>
<dbReference type="PANTHER" id="PTHR35011:SF2">
    <property type="entry name" value="2,3-DIKETO-L-GULONATE TRAP TRANSPORTER SMALL PERMEASE PROTEIN YIAM"/>
    <property type="match status" value="1"/>
</dbReference>
<evidence type="ECO:0000256" key="3">
    <source>
        <dbReference type="ARBA" id="ARBA00022475"/>
    </source>
</evidence>
<feature type="transmembrane region" description="Helical" evidence="9">
    <location>
        <begin position="12"/>
        <end position="33"/>
    </location>
</feature>
<keyword evidence="7 9" id="KW-0472">Membrane</keyword>
<dbReference type="RefSeq" id="WP_262399886.1">
    <property type="nucleotide sequence ID" value="NZ_JACRTB010000010.1"/>
</dbReference>
<reference evidence="11 12" key="1">
    <citation type="submission" date="2020-08" db="EMBL/GenBank/DDBJ databases">
        <title>Genome public.</title>
        <authorList>
            <person name="Liu C."/>
            <person name="Sun Q."/>
        </authorList>
    </citation>
    <scope>NUCLEOTIDE SEQUENCE [LARGE SCALE GENOMIC DNA]</scope>
    <source>
        <strain evidence="11 12">BX1</strain>
    </source>
</reference>
<comment type="subcellular location">
    <subcellularLocation>
        <location evidence="1">Cell inner membrane</location>
        <topology evidence="1">Multi-pass membrane protein</topology>
    </subcellularLocation>
</comment>
<evidence type="ECO:0000256" key="4">
    <source>
        <dbReference type="ARBA" id="ARBA00022519"/>
    </source>
</evidence>
<dbReference type="InterPro" id="IPR007387">
    <property type="entry name" value="TRAP_DctQ"/>
</dbReference>
<name>A0ABR7NL38_9FIRM</name>
<evidence type="ECO:0000313" key="11">
    <source>
        <dbReference type="EMBL" id="MBC8576358.1"/>
    </source>
</evidence>
<proteinExistence type="inferred from homology"/>
<feature type="transmembrane region" description="Helical" evidence="9">
    <location>
        <begin position="86"/>
        <end position="107"/>
    </location>
</feature>
<evidence type="ECO:0000256" key="7">
    <source>
        <dbReference type="ARBA" id="ARBA00023136"/>
    </source>
</evidence>
<keyword evidence="6 9" id="KW-1133">Transmembrane helix</keyword>
<dbReference type="EMBL" id="JACRTB010000010">
    <property type="protein sequence ID" value="MBC8576358.1"/>
    <property type="molecule type" value="Genomic_DNA"/>
</dbReference>
<organism evidence="11 12">
    <name type="scientific">Yanshouia hominis</name>
    <dbReference type="NCBI Taxonomy" id="2763673"/>
    <lineage>
        <taxon>Bacteria</taxon>
        <taxon>Bacillati</taxon>
        <taxon>Bacillota</taxon>
        <taxon>Clostridia</taxon>
        <taxon>Eubacteriales</taxon>
        <taxon>Oscillospiraceae</taxon>
        <taxon>Yanshouia</taxon>
    </lineage>
</organism>